<dbReference type="Gene3D" id="3.30.1520.10">
    <property type="entry name" value="Phox-like domain"/>
    <property type="match status" value="1"/>
</dbReference>
<dbReference type="PROSITE" id="PS51207">
    <property type="entry name" value="PXA"/>
    <property type="match status" value="1"/>
</dbReference>
<feature type="non-terminal residue" evidence="4">
    <location>
        <position position="1"/>
    </location>
</feature>
<evidence type="ECO:0000313" key="6">
    <source>
        <dbReference type="WBParaSite" id="HPBE_0001568101-mRNA-1"/>
    </source>
</evidence>
<evidence type="ECO:0000259" key="1">
    <source>
        <dbReference type="PROSITE" id="PS50132"/>
    </source>
</evidence>
<dbReference type="PANTHER" id="PTHR22775">
    <property type="entry name" value="SORTING NEXIN"/>
    <property type="match status" value="1"/>
</dbReference>
<dbReference type="SMART" id="SM00312">
    <property type="entry name" value="PX"/>
    <property type="match status" value="1"/>
</dbReference>
<dbReference type="InterPro" id="IPR036305">
    <property type="entry name" value="RGS_sf"/>
</dbReference>
<proteinExistence type="predicted"/>
<feature type="domain" description="RGS" evidence="1">
    <location>
        <begin position="215"/>
        <end position="339"/>
    </location>
</feature>
<dbReference type="GO" id="GO:0035091">
    <property type="term" value="F:phosphatidylinositol binding"/>
    <property type="evidence" value="ECO:0007669"/>
    <property type="project" value="InterPro"/>
</dbReference>
<dbReference type="SMART" id="SM00313">
    <property type="entry name" value="PXA"/>
    <property type="match status" value="1"/>
</dbReference>
<dbReference type="Pfam" id="PF02194">
    <property type="entry name" value="PXA"/>
    <property type="match status" value="1"/>
</dbReference>
<evidence type="ECO:0000313" key="5">
    <source>
        <dbReference type="Proteomes" id="UP000050761"/>
    </source>
</evidence>
<dbReference type="WBParaSite" id="HPBE_0001568101-mRNA-1">
    <property type="protein sequence ID" value="HPBE_0001568101-mRNA-1"/>
    <property type="gene ID" value="HPBE_0001568101"/>
</dbReference>
<dbReference type="SUPFAM" id="SSF48097">
    <property type="entry name" value="Regulator of G-protein signaling, RGS"/>
    <property type="match status" value="1"/>
</dbReference>
<reference evidence="6" key="2">
    <citation type="submission" date="2019-09" db="UniProtKB">
        <authorList>
            <consortium name="WormBaseParasite"/>
        </authorList>
    </citation>
    <scope>IDENTIFICATION</scope>
</reference>
<evidence type="ECO:0000259" key="2">
    <source>
        <dbReference type="PROSITE" id="PS50195"/>
    </source>
</evidence>
<dbReference type="InterPro" id="IPR003114">
    <property type="entry name" value="Phox_assoc"/>
</dbReference>
<reference evidence="4 5" key="1">
    <citation type="submission" date="2018-11" db="EMBL/GenBank/DDBJ databases">
        <authorList>
            <consortium name="Pathogen Informatics"/>
        </authorList>
    </citation>
    <scope>NUCLEOTIDE SEQUENCE [LARGE SCALE GENOMIC DNA]</scope>
</reference>
<evidence type="ECO:0000313" key="4">
    <source>
        <dbReference type="EMBL" id="VDP03557.1"/>
    </source>
</evidence>
<dbReference type="GO" id="GO:0005770">
    <property type="term" value="C:late endosome"/>
    <property type="evidence" value="ECO:0007669"/>
    <property type="project" value="TreeGrafter"/>
</dbReference>
<dbReference type="AlphaFoldDB" id="A0A3P7ZP69"/>
<dbReference type="PROSITE" id="PS50195">
    <property type="entry name" value="PX"/>
    <property type="match status" value="1"/>
</dbReference>
<dbReference type="Pfam" id="PF00615">
    <property type="entry name" value="RGS"/>
    <property type="match status" value="1"/>
</dbReference>
<gene>
    <name evidence="4" type="ORF">HPBE_LOCUS15680</name>
</gene>
<dbReference type="PROSITE" id="PS50132">
    <property type="entry name" value="RGS"/>
    <property type="match status" value="1"/>
</dbReference>
<dbReference type="InterPro" id="IPR036871">
    <property type="entry name" value="PX_dom_sf"/>
</dbReference>
<organism evidence="4">
    <name type="scientific">Heligmosomoides polygyrus</name>
    <name type="common">Parasitic roundworm</name>
    <dbReference type="NCBI Taxonomy" id="6339"/>
    <lineage>
        <taxon>Eukaryota</taxon>
        <taxon>Metazoa</taxon>
        <taxon>Ecdysozoa</taxon>
        <taxon>Nematoda</taxon>
        <taxon>Chromadorea</taxon>
        <taxon>Rhabditida</taxon>
        <taxon>Rhabditina</taxon>
        <taxon>Rhabditomorpha</taxon>
        <taxon>Strongyloidea</taxon>
        <taxon>Heligmosomidae</taxon>
        <taxon>Heligmosomoides</taxon>
    </lineage>
</organism>
<accession>A0A3P7ZP69</accession>
<evidence type="ECO:0000259" key="3">
    <source>
        <dbReference type="PROSITE" id="PS51207"/>
    </source>
</evidence>
<dbReference type="Proteomes" id="UP000050761">
    <property type="component" value="Unassembled WGS sequence"/>
</dbReference>
<name>A0A3P7ZP69_HELPZ</name>
<feature type="domain" description="PXA" evidence="3">
    <location>
        <begin position="4"/>
        <end position="204"/>
    </location>
</feature>
<dbReference type="InterPro" id="IPR001683">
    <property type="entry name" value="PX_dom"/>
</dbReference>
<dbReference type="SMART" id="SM00315">
    <property type="entry name" value="RGS"/>
    <property type="match status" value="1"/>
</dbReference>
<dbReference type="PANTHER" id="PTHR22775:SF44">
    <property type="entry name" value="SORTING NEXIN-14"/>
    <property type="match status" value="1"/>
</dbReference>
<dbReference type="Gene3D" id="1.10.167.10">
    <property type="entry name" value="Regulator of G-protein Signalling 4, domain 2"/>
    <property type="match status" value="1"/>
</dbReference>
<keyword evidence="5" id="KW-1185">Reference proteome</keyword>
<dbReference type="InterPro" id="IPR044926">
    <property type="entry name" value="RGS_subdomain_2"/>
</dbReference>
<dbReference type="Pfam" id="PF00787">
    <property type="entry name" value="PX"/>
    <property type="match status" value="1"/>
</dbReference>
<dbReference type="EMBL" id="UZAH01028985">
    <property type="protein sequence ID" value="VDP03557.1"/>
    <property type="molecule type" value="Genomic_DNA"/>
</dbReference>
<sequence length="831" mass="94182">LEVPALVNDSLESLLDQVIDEYVNNWYESGISRDRDFLNEIRYQIRYACSLIVQKAVALDLPTLVAEDFLPTAALHMHRVMEIEDALDEKVYPRSLMETNICEKLSDLHFCMGSRRNELDYLRQIADFLITKLIDDSHLAGRAHDDDTPSGVAGKANMSAWPSQSARHFLRELIVNAILLPCLDLIADPDTINHLLILAFDAQKGDGDSVSQLENSVLRDARQYSMFRLYLQDTHGPIHELAFLAEASRIHDSMQRKAESSSQIAYDIWQLFGQFVHDSAPDRIEFDEEIVNEFKTAVECNNLLLLDKVIEKSYQVVYQRMQADHIIPFCQSDSFLGYLCGSPPVSVNELIDQRSVRRKSSASAATFSLAQFRSRLRRAIAGVSSDGSLESEESLALNDGVDDMRYEGVGSESAREPVLESKVLCLIHITWSLENVAIRLQLFQSSSSSFTSRSLSQLSLPSIDVSMSGDAGNVSPASVYSGTDEEDMSTSSAIEAPAADPVLVIDKDNRNINQWKVNVSKIVPMRDSTTGRTIYVYMIDVERKEAKEKETKCWCIYRRFAEFYVLEMKLLEFHGDSLRFTLLPPRKVVKKMPGKLSREKGQHLRPFLLTVLANTLYTQEKIEFKEKFEVSDSSSLSSLSAAGEQYNTSFYNPLFGNNCYGCKVAEDGGEMRQNWTRSFTDGVTLLFFSIMSQTSQWTLNVHSAIRIFRMLCRNTIDSLMLHLLKKAYWLVFSEVNLATITQLIQAAIFCSDGSLPSDQEKSLREELATRRALEFAQEEMPSCLLRVLDSKCWRGGVRRLVNTLQYPRLNKHLSYLLLDLLIIKLFPEDLA</sequence>
<dbReference type="OrthoDB" id="5957963at2759"/>
<feature type="domain" description="PX" evidence="2">
    <location>
        <begin position="515"/>
        <end position="647"/>
    </location>
</feature>
<dbReference type="SUPFAM" id="SSF64268">
    <property type="entry name" value="PX domain"/>
    <property type="match status" value="1"/>
</dbReference>
<protein>
    <submittedName>
        <fullName evidence="6">Sorting nexin-14</fullName>
    </submittedName>
</protein>
<dbReference type="InterPro" id="IPR016137">
    <property type="entry name" value="RGS"/>
</dbReference>
<dbReference type="GO" id="GO:0097352">
    <property type="term" value="P:autophagosome maturation"/>
    <property type="evidence" value="ECO:0007669"/>
    <property type="project" value="TreeGrafter"/>
</dbReference>